<dbReference type="EnsemblPlants" id="PGSC0003DMT400055432">
    <property type="protein sequence ID" value="PGSC0003DMT400055432"/>
    <property type="gene ID" value="PGSC0003DMG400021521"/>
</dbReference>
<feature type="domain" description="Cyclin-like" evidence="5">
    <location>
        <begin position="228"/>
        <end position="317"/>
    </location>
</feature>
<keyword evidence="3" id="KW-0131">Cell cycle</keyword>
<dbReference type="InterPro" id="IPR006671">
    <property type="entry name" value="Cyclin_N"/>
</dbReference>
<keyword evidence="7" id="KW-1185">Reference proteome</keyword>
<reference evidence="6" key="2">
    <citation type="submission" date="2015-06" db="UniProtKB">
        <authorList>
            <consortium name="EnsemblPlants"/>
        </authorList>
    </citation>
    <scope>IDENTIFICATION</scope>
    <source>
        <strain evidence="6">DM1-3 516 R44</strain>
    </source>
</reference>
<dbReference type="GO" id="GO:0005737">
    <property type="term" value="C:cytoplasm"/>
    <property type="evidence" value="ECO:0000318"/>
    <property type="project" value="GO_Central"/>
</dbReference>
<dbReference type="Gramene" id="PGSC0003DMT400055432">
    <property type="protein sequence ID" value="PGSC0003DMT400055432"/>
    <property type="gene ID" value="PGSC0003DMG400021521"/>
</dbReference>
<dbReference type="eggNOG" id="KOG0656">
    <property type="taxonomic scope" value="Eukaryota"/>
</dbReference>
<dbReference type="HOGENOM" id="CLU_651176_0_0_1"/>
<dbReference type="InterPro" id="IPR048258">
    <property type="entry name" value="Cyclins_cyclin-box"/>
</dbReference>
<dbReference type="STRING" id="4113.M1BXW9"/>
<dbReference type="Pfam" id="PF00134">
    <property type="entry name" value="Cyclin_N"/>
    <property type="match status" value="2"/>
</dbReference>
<feature type="domain" description="Cyclin-like" evidence="5">
    <location>
        <begin position="74"/>
        <end position="153"/>
    </location>
</feature>
<dbReference type="SMART" id="SM00385">
    <property type="entry name" value="CYCLIN"/>
    <property type="match status" value="2"/>
</dbReference>
<dbReference type="InterPro" id="IPR036915">
    <property type="entry name" value="Cyclin-like_sf"/>
</dbReference>
<keyword evidence="2 4" id="KW-0195">Cyclin</keyword>
<dbReference type="Proteomes" id="UP000011115">
    <property type="component" value="Unassembled WGS sequence"/>
</dbReference>
<accession>M1BXW9</accession>
<dbReference type="PaxDb" id="4113-PGSC0003DMT400055432"/>
<dbReference type="PANTHER" id="PTHR10177">
    <property type="entry name" value="CYCLINS"/>
    <property type="match status" value="1"/>
</dbReference>
<evidence type="ECO:0000259" key="5">
    <source>
        <dbReference type="SMART" id="SM00385"/>
    </source>
</evidence>
<proteinExistence type="inferred from homology"/>
<comment type="similarity">
    <text evidence="4">Belongs to the cyclin family.</text>
</comment>
<reference evidence="7" key="1">
    <citation type="journal article" date="2011" name="Nature">
        <title>Genome sequence and analysis of the tuber crop potato.</title>
        <authorList>
            <consortium name="The Potato Genome Sequencing Consortium"/>
        </authorList>
    </citation>
    <scope>NUCLEOTIDE SEQUENCE [LARGE SCALE GENOMIC DNA]</scope>
    <source>
        <strain evidence="7">cv. DM1-3 516 R44</strain>
    </source>
</reference>
<sequence>MAQDWGDILRSVQGFAAKQILAEEKTDIGEDNEDYVENMFRTEETIANAGLTNQLSSRTTQHPWLPEVRHTAIHYIVHTGGPFGVKKVTVYTAVVYFDRFLSSMPIQVTKLLGVACLYLAVEQLEENEDQPDYESSTKCSGRIITKMRNCVVKQFRRIVTFVTPIQFIRYFLSRFCRDLSRTMYAKSITVELIMSILGVGAAATLLASNSNILTHELIRDEINALPQNWLIPLAGRIFQFSRRTLYRSVIYLDRFLAYRVIANGQLWAVRLIAVACLSLSAKMNDNIDDVPPLSDYPVGAYNISVNAIQRMEILVLVDFNWNMNCVTPFDFRIFFVSRFCRDVTRLDITRITTARIIMSALRDLRLMNHRPSVVAAAATLVAVNRNFTIQELVIEINVLPINGFLQIADVSYCYNRMLELNI</sequence>
<keyword evidence="1" id="KW-0132">Cell division</keyword>
<evidence type="ECO:0000313" key="7">
    <source>
        <dbReference type="Proteomes" id="UP000011115"/>
    </source>
</evidence>
<dbReference type="InParanoid" id="M1BXW9"/>
<evidence type="ECO:0000256" key="2">
    <source>
        <dbReference type="ARBA" id="ARBA00023127"/>
    </source>
</evidence>
<dbReference type="GO" id="GO:0016538">
    <property type="term" value="F:cyclin-dependent protein serine/threonine kinase regulator activity"/>
    <property type="evidence" value="ECO:0000318"/>
    <property type="project" value="GO_Central"/>
</dbReference>
<dbReference type="Gene3D" id="1.10.472.10">
    <property type="entry name" value="Cyclin-like"/>
    <property type="match status" value="2"/>
</dbReference>
<dbReference type="GO" id="GO:0051301">
    <property type="term" value="P:cell division"/>
    <property type="evidence" value="ECO:0007669"/>
    <property type="project" value="UniProtKB-KW"/>
</dbReference>
<organism evidence="6 7">
    <name type="scientific">Solanum tuberosum</name>
    <name type="common">Potato</name>
    <dbReference type="NCBI Taxonomy" id="4113"/>
    <lineage>
        <taxon>Eukaryota</taxon>
        <taxon>Viridiplantae</taxon>
        <taxon>Streptophyta</taxon>
        <taxon>Embryophyta</taxon>
        <taxon>Tracheophyta</taxon>
        <taxon>Spermatophyta</taxon>
        <taxon>Magnoliopsida</taxon>
        <taxon>eudicotyledons</taxon>
        <taxon>Gunneridae</taxon>
        <taxon>Pentapetalae</taxon>
        <taxon>asterids</taxon>
        <taxon>lamiids</taxon>
        <taxon>Solanales</taxon>
        <taxon>Solanaceae</taxon>
        <taxon>Solanoideae</taxon>
        <taxon>Solaneae</taxon>
        <taxon>Solanum</taxon>
    </lineage>
</organism>
<dbReference type="SUPFAM" id="SSF47954">
    <property type="entry name" value="Cyclin-like"/>
    <property type="match status" value="2"/>
</dbReference>
<dbReference type="PROSITE" id="PS00292">
    <property type="entry name" value="CYCLINS"/>
    <property type="match status" value="1"/>
</dbReference>
<name>M1BXW9_SOLTU</name>
<protein>
    <submittedName>
        <fullName evidence="6">D5-type cyclin</fullName>
    </submittedName>
</protein>
<dbReference type="InterPro" id="IPR013763">
    <property type="entry name" value="Cyclin-like_dom"/>
</dbReference>
<dbReference type="GO" id="GO:0000082">
    <property type="term" value="P:G1/S transition of mitotic cell cycle"/>
    <property type="evidence" value="ECO:0000318"/>
    <property type="project" value="GO_Central"/>
</dbReference>
<evidence type="ECO:0000256" key="1">
    <source>
        <dbReference type="ARBA" id="ARBA00022618"/>
    </source>
</evidence>
<evidence type="ECO:0000256" key="4">
    <source>
        <dbReference type="RuleBase" id="RU000383"/>
    </source>
</evidence>
<evidence type="ECO:0000256" key="3">
    <source>
        <dbReference type="ARBA" id="ARBA00023306"/>
    </source>
</evidence>
<evidence type="ECO:0000313" key="6">
    <source>
        <dbReference type="EnsemblPlants" id="PGSC0003DMT400055432"/>
    </source>
</evidence>
<dbReference type="InterPro" id="IPR039361">
    <property type="entry name" value="Cyclin"/>
</dbReference>
<dbReference type="GO" id="GO:0000307">
    <property type="term" value="C:cyclin-dependent protein kinase holoenzyme complex"/>
    <property type="evidence" value="ECO:0000318"/>
    <property type="project" value="GO_Central"/>
</dbReference>
<dbReference type="GO" id="GO:0005634">
    <property type="term" value="C:nucleus"/>
    <property type="evidence" value="ECO:0000318"/>
    <property type="project" value="GO_Central"/>
</dbReference>
<dbReference type="AlphaFoldDB" id="M1BXW9"/>